<evidence type="ECO:0000313" key="4">
    <source>
        <dbReference type="Proteomes" id="UP000000238"/>
    </source>
</evidence>
<gene>
    <name evidence="3" type="ordered locus">HCH_06342</name>
</gene>
<organism evidence="3 4">
    <name type="scientific">Hahella chejuensis (strain KCTC 2396)</name>
    <dbReference type="NCBI Taxonomy" id="349521"/>
    <lineage>
        <taxon>Bacteria</taxon>
        <taxon>Pseudomonadati</taxon>
        <taxon>Pseudomonadota</taxon>
        <taxon>Gammaproteobacteria</taxon>
        <taxon>Oceanospirillales</taxon>
        <taxon>Hahellaceae</taxon>
        <taxon>Hahella</taxon>
    </lineage>
</organism>
<dbReference type="EMBL" id="CP000155">
    <property type="protein sequence ID" value="ABC32988.1"/>
    <property type="molecule type" value="Genomic_DNA"/>
</dbReference>
<accession>Q2S8N6</accession>
<dbReference type="AlphaFoldDB" id="Q2S8N6"/>
<feature type="chain" id="PRO_5004215167" evidence="2">
    <location>
        <begin position="29"/>
        <end position="214"/>
    </location>
</feature>
<keyword evidence="1" id="KW-0175">Coiled coil</keyword>
<dbReference type="Proteomes" id="UP000000238">
    <property type="component" value="Chromosome"/>
</dbReference>
<evidence type="ECO:0000256" key="2">
    <source>
        <dbReference type="SAM" id="SignalP"/>
    </source>
</evidence>
<feature type="signal peptide" evidence="2">
    <location>
        <begin position="1"/>
        <end position="28"/>
    </location>
</feature>
<feature type="coiled-coil region" evidence="1">
    <location>
        <begin position="82"/>
        <end position="197"/>
    </location>
</feature>
<evidence type="ECO:0000313" key="3">
    <source>
        <dbReference type="EMBL" id="ABC32988.1"/>
    </source>
</evidence>
<dbReference type="HOGENOM" id="CLU_094869_2_1_6"/>
<dbReference type="KEGG" id="hch:HCH_06342"/>
<keyword evidence="2" id="KW-0732">Signal</keyword>
<dbReference type="eggNOG" id="COG2433">
    <property type="taxonomic scope" value="Bacteria"/>
</dbReference>
<evidence type="ECO:0000256" key="1">
    <source>
        <dbReference type="SAM" id="Coils"/>
    </source>
</evidence>
<keyword evidence="4" id="KW-1185">Reference proteome</keyword>
<protein>
    <submittedName>
        <fullName evidence="3">ATPase components of ABC transporters with duplicated ATPase domains</fullName>
    </submittedName>
</protein>
<reference evidence="3 4" key="1">
    <citation type="journal article" date="2005" name="Nucleic Acids Res.">
        <title>Genomic blueprint of Hahella chejuensis, a marine microbe producing an algicidal agent.</title>
        <authorList>
            <person name="Jeong H."/>
            <person name="Yim J.H."/>
            <person name="Lee C."/>
            <person name="Choi S.-H."/>
            <person name="Park Y.K."/>
            <person name="Yoon S.H."/>
            <person name="Hur C.-G."/>
            <person name="Kang H.-Y."/>
            <person name="Kim D."/>
            <person name="Lee H.H."/>
            <person name="Park K.H."/>
            <person name="Park S.-H."/>
            <person name="Park H.-S."/>
            <person name="Lee H.K."/>
            <person name="Oh T.K."/>
            <person name="Kim J.F."/>
        </authorList>
    </citation>
    <scope>NUCLEOTIDE SEQUENCE [LARGE SCALE GENOMIC DNA]</scope>
    <source>
        <strain evidence="3 4">KCTC 2396</strain>
    </source>
</reference>
<name>Q2S8N6_HAHCH</name>
<sequence length="214" mass="24321">MMPLKKIRGAKIAAGVLLCLMSLTFVQAETLFYRYKDQNGTLVLGNSVPPEAAKKGYQIVDAFGRVIKDIPAALTPEQIIERDRKLAEKAQKEEEARKQREADELLLRLFSHPDDAVRARDRKLQELDGLISLKRNNIEVLEKKVAAQESRAADAERAGRAVPQDLMDDIQRDTSQVQRLQSEIAAHEKDRQETTADYAQKIERLKFLLEKINN</sequence>
<proteinExistence type="predicted"/>
<dbReference type="STRING" id="349521.HCH_06342"/>
<dbReference type="RefSeq" id="WP_011400042.1">
    <property type="nucleotide sequence ID" value="NC_007645.1"/>
</dbReference>